<reference evidence="2" key="1">
    <citation type="submission" date="2020-10" db="EMBL/GenBank/DDBJ databases">
        <title>Unveiling of a novel bifunctional photoreceptor, Dualchrome1, isolated from a cosmopolitan green alga.</title>
        <authorList>
            <person name="Suzuki S."/>
            <person name="Kawachi M."/>
        </authorList>
    </citation>
    <scope>NUCLEOTIDE SEQUENCE</scope>
    <source>
        <strain evidence="2">NIES 2893</strain>
    </source>
</reference>
<dbReference type="InterPro" id="IPR002591">
    <property type="entry name" value="Phosphodiest/P_Trfase"/>
</dbReference>
<evidence type="ECO:0000313" key="2">
    <source>
        <dbReference type="EMBL" id="GHP07214.1"/>
    </source>
</evidence>
<keyword evidence="1" id="KW-0472">Membrane</keyword>
<dbReference type="PANTHER" id="PTHR10151:SF120">
    <property type="entry name" value="BIS(5'-ADENOSYL)-TRIPHOSPHATASE"/>
    <property type="match status" value="1"/>
</dbReference>
<organism evidence="2 3">
    <name type="scientific">Pycnococcus provasolii</name>
    <dbReference type="NCBI Taxonomy" id="41880"/>
    <lineage>
        <taxon>Eukaryota</taxon>
        <taxon>Viridiplantae</taxon>
        <taxon>Chlorophyta</taxon>
        <taxon>Pseudoscourfieldiophyceae</taxon>
        <taxon>Pseudoscourfieldiales</taxon>
        <taxon>Pycnococcaceae</taxon>
        <taxon>Pycnococcus</taxon>
    </lineage>
</organism>
<dbReference type="GO" id="GO:0016787">
    <property type="term" value="F:hydrolase activity"/>
    <property type="evidence" value="ECO:0007669"/>
    <property type="project" value="UniProtKB-ARBA"/>
</dbReference>
<keyword evidence="1" id="KW-1133">Transmembrane helix</keyword>
<dbReference type="EMBL" id="BNJQ01000015">
    <property type="protein sequence ID" value="GHP07214.1"/>
    <property type="molecule type" value="Genomic_DNA"/>
</dbReference>
<name>A0A830HJB4_9CHLO</name>
<dbReference type="OrthoDB" id="272139at2759"/>
<protein>
    <submittedName>
        <fullName evidence="2">Uncharacterized protein</fullName>
    </submittedName>
</protein>
<evidence type="ECO:0000256" key="1">
    <source>
        <dbReference type="SAM" id="Phobius"/>
    </source>
</evidence>
<evidence type="ECO:0000313" key="3">
    <source>
        <dbReference type="Proteomes" id="UP000660262"/>
    </source>
</evidence>
<dbReference type="Gene3D" id="3.40.720.10">
    <property type="entry name" value="Alkaline Phosphatase, subunit A"/>
    <property type="match status" value="1"/>
</dbReference>
<keyword evidence="3" id="KW-1185">Reference proteome</keyword>
<comment type="caution">
    <text evidence="2">The sequence shown here is derived from an EMBL/GenBank/DDBJ whole genome shotgun (WGS) entry which is preliminary data.</text>
</comment>
<keyword evidence="1" id="KW-0812">Transmembrane</keyword>
<dbReference type="AlphaFoldDB" id="A0A830HJB4"/>
<feature type="transmembrane region" description="Helical" evidence="1">
    <location>
        <begin position="368"/>
        <end position="393"/>
    </location>
</feature>
<dbReference type="Proteomes" id="UP000660262">
    <property type="component" value="Unassembled WGS sequence"/>
</dbReference>
<gene>
    <name evidence="2" type="ORF">PPROV_000595600</name>
</gene>
<accession>A0A830HJB4</accession>
<dbReference type="SUPFAM" id="SSF53649">
    <property type="entry name" value="Alkaline phosphatase-like"/>
    <property type="match status" value="1"/>
</dbReference>
<dbReference type="InterPro" id="IPR017850">
    <property type="entry name" value="Alkaline_phosphatase_core_sf"/>
</dbReference>
<proteinExistence type="predicted"/>
<dbReference type="PANTHER" id="PTHR10151">
    <property type="entry name" value="ECTONUCLEOTIDE PYROPHOSPHATASE/PHOSPHODIESTERASE"/>
    <property type="match status" value="1"/>
</dbReference>
<dbReference type="Pfam" id="PF01663">
    <property type="entry name" value="Phosphodiest"/>
    <property type="match status" value="1"/>
</dbReference>
<sequence>MAPPWSFFRRVVVFGVDGVPASVTSHALSSTDVGISDPGTSASVRSEVPTLSLANWASAFSGVPATFHGIKSNDWNAADKNTNAVKRQIANHVYCDRSSGEDDASSTPWCARSPTLFEVLAEKNLLGKVVYNWCPLDRVLPSEEHAECVAPYRAGCSDARASDAAVVGRAIELIEEDKHKLVWAVIQEVDECAHRHGLERETLERADSLLGQVLDALGPSAHNDTLVIVMSDHGRDAQGYHHGGFTQSELETRWVFAGRGVRASSKVASPMSIIDLAPTILAALDVPAPSHMRGRAFREIWDKSAHAPLPPARVVGMPCSAYDEPSSTTQHDRRVFRHGGLAYAAHLSLVARYAASLPVLGVGADDELLSVFVVGTSFGALSVLVLLLLAVLVRRCFFRRASPRKAASRDAKKRQ</sequence>